<keyword evidence="15" id="KW-1185">Reference proteome</keyword>
<sequence>MKRIKEVLVVEGKSDTERIQQAVDADTIETRGSAIRDETLALIDRLAQTRGVIVFTDPDFSGEKIRRIIADEIPEAKHAFLDKHAAAPDKAHGSLGVEHASPAAIRQALAQVYTESESNPEVISREELMAANLVGNHAAKQRRLELGEYLHLGYVNAKQLQRRLRMFGITKEQFNEALTHLEGGTTHEPTSHRD</sequence>
<gene>
    <name evidence="11 14" type="primary">rnmV</name>
    <name evidence="14" type="ORF">M3M40_04640</name>
</gene>
<keyword evidence="6 11" id="KW-0699">rRNA-binding</keyword>
<dbReference type="FunFam" id="3.40.1360.10:FF:000006">
    <property type="entry name" value="Ribonuclease M5"/>
    <property type="match status" value="1"/>
</dbReference>
<dbReference type="GO" id="GO:0005737">
    <property type="term" value="C:cytoplasm"/>
    <property type="evidence" value="ECO:0007669"/>
    <property type="project" value="UniProtKB-SubCell"/>
</dbReference>
<dbReference type="HAMAP" id="MF_01469">
    <property type="entry name" value="RNase_M5"/>
    <property type="match status" value="1"/>
</dbReference>
<dbReference type="RefSeq" id="WP_252766301.1">
    <property type="nucleotide sequence ID" value="NZ_CP097119.1"/>
</dbReference>
<evidence type="ECO:0000256" key="8">
    <source>
        <dbReference type="ARBA" id="ARBA00022801"/>
    </source>
</evidence>
<dbReference type="PROSITE" id="PS50880">
    <property type="entry name" value="TOPRIM"/>
    <property type="match status" value="1"/>
</dbReference>
<feature type="domain" description="Toprim" evidence="13">
    <location>
        <begin position="5"/>
        <end position="88"/>
    </location>
</feature>
<keyword evidence="5" id="KW-0479">Metal-binding</keyword>
<dbReference type="SUPFAM" id="SSF110455">
    <property type="entry name" value="Toprim domain"/>
    <property type="match status" value="1"/>
</dbReference>
<dbReference type="PANTHER" id="PTHR39156">
    <property type="entry name" value="RIBONUCLEASE M5"/>
    <property type="match status" value="1"/>
</dbReference>
<evidence type="ECO:0000256" key="4">
    <source>
        <dbReference type="ARBA" id="ARBA00022722"/>
    </source>
</evidence>
<keyword evidence="8 11" id="KW-0378">Hydrolase</keyword>
<dbReference type="Gene3D" id="3.40.1360.10">
    <property type="match status" value="1"/>
</dbReference>
<evidence type="ECO:0000256" key="5">
    <source>
        <dbReference type="ARBA" id="ARBA00022723"/>
    </source>
</evidence>
<accession>A0A9Q8ZSE5</accession>
<evidence type="ECO:0000256" key="1">
    <source>
        <dbReference type="ARBA" id="ARBA00022490"/>
    </source>
</evidence>
<dbReference type="Pfam" id="PF01751">
    <property type="entry name" value="Toprim"/>
    <property type="match status" value="1"/>
</dbReference>
<keyword evidence="3 11" id="KW-0698">rRNA processing</keyword>
<evidence type="ECO:0000256" key="3">
    <source>
        <dbReference type="ARBA" id="ARBA00022552"/>
    </source>
</evidence>
<dbReference type="GO" id="GO:0006364">
    <property type="term" value="P:rRNA processing"/>
    <property type="evidence" value="ECO:0007669"/>
    <property type="project" value="UniProtKB-UniRule"/>
</dbReference>
<evidence type="ECO:0000259" key="13">
    <source>
        <dbReference type="PROSITE" id="PS50880"/>
    </source>
</evidence>
<dbReference type="GO" id="GO:0019843">
    <property type="term" value="F:rRNA binding"/>
    <property type="evidence" value="ECO:0007669"/>
    <property type="project" value="UniProtKB-KW"/>
</dbReference>
<evidence type="ECO:0000256" key="12">
    <source>
        <dbReference type="NCBIfam" id="TIGR00334"/>
    </source>
</evidence>
<organism evidence="14 15">
    <name type="scientific">Fructilactobacillus cliffordii</name>
    <dbReference type="NCBI Taxonomy" id="2940299"/>
    <lineage>
        <taxon>Bacteria</taxon>
        <taxon>Bacillati</taxon>
        <taxon>Bacillota</taxon>
        <taxon>Bacilli</taxon>
        <taxon>Lactobacillales</taxon>
        <taxon>Lactobacillaceae</taxon>
        <taxon>Fructilactobacillus</taxon>
    </lineage>
</organism>
<dbReference type="EMBL" id="CP097119">
    <property type="protein sequence ID" value="USS88784.1"/>
    <property type="molecule type" value="Genomic_DNA"/>
</dbReference>
<comment type="subcellular location">
    <subcellularLocation>
        <location evidence="11">Cytoplasm</location>
    </subcellularLocation>
</comment>
<evidence type="ECO:0000256" key="9">
    <source>
        <dbReference type="ARBA" id="ARBA00022842"/>
    </source>
</evidence>
<comment type="catalytic activity">
    <reaction evidence="11">
        <text>Endonucleolytic cleavage of RNA, removing 21 and 42 nucleotides, respectively, from the 5'- and 3'-termini of a 5S-rRNA precursor.</text>
        <dbReference type="EC" id="3.1.26.8"/>
    </reaction>
</comment>
<dbReference type="InterPro" id="IPR006171">
    <property type="entry name" value="TOPRIM_dom"/>
</dbReference>
<dbReference type="CDD" id="cd01027">
    <property type="entry name" value="TOPRIM_RNase_M5_like"/>
    <property type="match status" value="1"/>
</dbReference>
<evidence type="ECO:0000256" key="10">
    <source>
        <dbReference type="ARBA" id="ARBA00022884"/>
    </source>
</evidence>
<dbReference type="GO" id="GO:0043822">
    <property type="term" value="F:ribonuclease M5 activity"/>
    <property type="evidence" value="ECO:0007669"/>
    <property type="project" value="UniProtKB-UniRule"/>
</dbReference>
<protein>
    <recommendedName>
        <fullName evidence="11 12">Ribonuclease M5</fullName>
        <ecNumber evidence="11 12">3.1.26.8</ecNumber>
    </recommendedName>
    <alternativeName>
        <fullName evidence="11">RNase M5</fullName>
    </alternativeName>
    <alternativeName>
        <fullName evidence="11">Ribosomal RNA terminal maturase M5</fullName>
    </alternativeName>
</protein>
<keyword evidence="9" id="KW-0460">Magnesium</keyword>
<keyword evidence="1 11" id="KW-0963">Cytoplasm</keyword>
<dbReference type="Pfam" id="PF13331">
    <property type="entry name" value="DUF4093"/>
    <property type="match status" value="1"/>
</dbReference>
<evidence type="ECO:0000256" key="11">
    <source>
        <dbReference type="HAMAP-Rule" id="MF_01469"/>
    </source>
</evidence>
<dbReference type="EC" id="3.1.26.8" evidence="11 12"/>
<evidence type="ECO:0000313" key="15">
    <source>
        <dbReference type="Proteomes" id="UP001055911"/>
    </source>
</evidence>
<dbReference type="Proteomes" id="UP001055911">
    <property type="component" value="Chromosome"/>
</dbReference>
<dbReference type="GO" id="GO:0046872">
    <property type="term" value="F:metal ion binding"/>
    <property type="evidence" value="ECO:0007669"/>
    <property type="project" value="UniProtKB-KW"/>
</dbReference>
<dbReference type="PANTHER" id="PTHR39156:SF1">
    <property type="entry name" value="RIBONUCLEASE M5"/>
    <property type="match status" value="1"/>
</dbReference>
<reference evidence="14" key="1">
    <citation type="submission" date="2022-05" db="EMBL/GenBank/DDBJ databases">
        <authorList>
            <person name="Oliphant S.A."/>
            <person name="Watson-Haigh N.S."/>
            <person name="Sumby K.M."/>
            <person name="Gardner J.M."/>
            <person name="Jiranek V."/>
        </authorList>
    </citation>
    <scope>NUCLEOTIDE SEQUENCE</scope>
    <source>
        <strain evidence="14">KI4_B1</strain>
    </source>
</reference>
<name>A0A9Q8ZSE5_9LACO</name>
<comment type="similarity">
    <text evidence="11">Belongs to the ribonuclease M5 family.</text>
</comment>
<dbReference type="InterPro" id="IPR004466">
    <property type="entry name" value="RNase_M5"/>
</dbReference>
<proteinExistence type="inferred from homology"/>
<evidence type="ECO:0000256" key="7">
    <source>
        <dbReference type="ARBA" id="ARBA00022759"/>
    </source>
</evidence>
<dbReference type="InterPro" id="IPR034141">
    <property type="entry name" value="TOPRIM_RNase_M5-like"/>
</dbReference>
<evidence type="ECO:0000256" key="6">
    <source>
        <dbReference type="ARBA" id="ARBA00022730"/>
    </source>
</evidence>
<comment type="function">
    <text evidence="11">Required for correct processing of both the 5' and 3' ends of 5S rRNA precursor. Cleaves both sides of a double-stranded region yielding mature 5S rRNA in one step.</text>
</comment>
<evidence type="ECO:0000256" key="2">
    <source>
        <dbReference type="ARBA" id="ARBA00022517"/>
    </source>
</evidence>
<keyword evidence="4 11" id="KW-0540">Nuclease</keyword>
<dbReference type="SMART" id="SM00493">
    <property type="entry name" value="TOPRIM"/>
    <property type="match status" value="1"/>
</dbReference>
<keyword evidence="2 11" id="KW-0690">Ribosome biogenesis</keyword>
<keyword evidence="10 11" id="KW-0694">RNA-binding</keyword>
<dbReference type="AlphaFoldDB" id="A0A9Q8ZSE5"/>
<evidence type="ECO:0000313" key="14">
    <source>
        <dbReference type="EMBL" id="USS88784.1"/>
    </source>
</evidence>
<keyword evidence="7 11" id="KW-0255">Endonuclease</keyword>
<dbReference type="NCBIfam" id="TIGR00334">
    <property type="entry name" value="5S_RNA_mat_M5"/>
    <property type="match status" value="1"/>
</dbReference>
<dbReference type="InterPro" id="IPR025156">
    <property type="entry name" value="RNase_M5_C"/>
</dbReference>